<name>A0A1T4QRA9_9BACT</name>
<dbReference type="PANTHER" id="PTHR37550:SF3">
    <property type="entry name" value="ANTITOXIN VAPB1"/>
    <property type="match status" value="1"/>
</dbReference>
<dbReference type="PANTHER" id="PTHR37550">
    <property type="entry name" value="ANTITOXIN VAPB1"/>
    <property type="match status" value="1"/>
</dbReference>
<keyword evidence="5" id="KW-1185">Reference proteome</keyword>
<dbReference type="InterPro" id="IPR047976">
    <property type="entry name" value="Anti_VapB2-like"/>
</dbReference>
<evidence type="ECO:0000256" key="2">
    <source>
        <dbReference type="PROSITE-ProRule" id="PRU01076"/>
    </source>
</evidence>
<dbReference type="GO" id="GO:0003677">
    <property type="term" value="F:DNA binding"/>
    <property type="evidence" value="ECO:0007669"/>
    <property type="project" value="UniProtKB-UniRule"/>
</dbReference>
<dbReference type="Proteomes" id="UP000190102">
    <property type="component" value="Unassembled WGS sequence"/>
</dbReference>
<dbReference type="InterPro" id="IPR051734">
    <property type="entry name" value="VapB_TA_antitoxins"/>
</dbReference>
<evidence type="ECO:0000259" key="3">
    <source>
        <dbReference type="PROSITE" id="PS51740"/>
    </source>
</evidence>
<dbReference type="STRING" id="115783.SAMN02745119_02512"/>
<dbReference type="InterPro" id="IPR007159">
    <property type="entry name" value="SpoVT-AbrB_dom"/>
</dbReference>
<comment type="similarity">
    <text evidence="1">Belongs to the VapB family.</text>
</comment>
<dbReference type="AlphaFoldDB" id="A0A1T4QRA9"/>
<organism evidence="4 5">
    <name type="scientific">Trichlorobacter thiogenes</name>
    <dbReference type="NCBI Taxonomy" id="115783"/>
    <lineage>
        <taxon>Bacteria</taxon>
        <taxon>Pseudomonadati</taxon>
        <taxon>Thermodesulfobacteriota</taxon>
        <taxon>Desulfuromonadia</taxon>
        <taxon>Geobacterales</taxon>
        <taxon>Geobacteraceae</taxon>
        <taxon>Trichlorobacter</taxon>
    </lineage>
</organism>
<accession>A0A1T4QRA9</accession>
<dbReference type="Pfam" id="PF04014">
    <property type="entry name" value="MazE_antitoxin"/>
    <property type="match status" value="1"/>
</dbReference>
<evidence type="ECO:0000313" key="4">
    <source>
        <dbReference type="EMBL" id="SKA06270.1"/>
    </source>
</evidence>
<dbReference type="RefSeq" id="WP_078790771.1">
    <property type="nucleotide sequence ID" value="NZ_FUWR01000014.1"/>
</dbReference>
<dbReference type="OrthoDB" id="9810009at2"/>
<gene>
    <name evidence="4" type="ORF">SAMN02745119_02512</name>
</gene>
<feature type="domain" description="SpoVT-AbrB" evidence="3">
    <location>
        <begin position="5"/>
        <end position="45"/>
    </location>
</feature>
<proteinExistence type="inferred from homology"/>
<dbReference type="PROSITE" id="PS51740">
    <property type="entry name" value="SPOVT_ABRB"/>
    <property type="match status" value="1"/>
</dbReference>
<evidence type="ECO:0000313" key="5">
    <source>
        <dbReference type="Proteomes" id="UP000190102"/>
    </source>
</evidence>
<protein>
    <submittedName>
        <fullName evidence="4">Antitoxin VapB</fullName>
    </submittedName>
</protein>
<dbReference type="EMBL" id="FUWR01000014">
    <property type="protein sequence ID" value="SKA06270.1"/>
    <property type="molecule type" value="Genomic_DNA"/>
</dbReference>
<dbReference type="Gene3D" id="2.10.260.10">
    <property type="match status" value="1"/>
</dbReference>
<keyword evidence="2" id="KW-0238">DNA-binding</keyword>
<evidence type="ECO:0000256" key="1">
    <source>
        <dbReference type="ARBA" id="ARBA00007924"/>
    </source>
</evidence>
<dbReference type="SUPFAM" id="SSF89447">
    <property type="entry name" value="AbrB/MazE/MraZ-like"/>
    <property type="match status" value="1"/>
</dbReference>
<dbReference type="NCBIfam" id="NF040493">
    <property type="entry name" value="TA_anti_VapB"/>
    <property type="match status" value="1"/>
</dbReference>
<sequence>MPQTAKIFKNGRSQAVRLPAEYRFTTNEVYIERQGDAVILRPKPQDWDEFFARKSKVPSDFLADRNDLPPEERELF</sequence>
<reference evidence="5" key="1">
    <citation type="submission" date="2017-02" db="EMBL/GenBank/DDBJ databases">
        <authorList>
            <person name="Varghese N."/>
            <person name="Submissions S."/>
        </authorList>
    </citation>
    <scope>NUCLEOTIDE SEQUENCE [LARGE SCALE GENOMIC DNA]</scope>
    <source>
        <strain evidence="5">ATCC BAA-34</strain>
    </source>
</reference>
<dbReference type="InterPro" id="IPR037914">
    <property type="entry name" value="SpoVT-AbrB_sf"/>
</dbReference>
<dbReference type="SMART" id="SM00966">
    <property type="entry name" value="SpoVT_AbrB"/>
    <property type="match status" value="1"/>
</dbReference>